<evidence type="ECO:0000256" key="1">
    <source>
        <dbReference type="SAM" id="MobiDB-lite"/>
    </source>
</evidence>
<sequence length="176" mass="18758">MRKGEKYVIGRGESSGDKLERGRAGEASRGSSAPPISQEEADGDVGAVLQKAHDDTEAATIGLGRRGGGSSEIIMLLVSAVHSLLVVVQEPIPSVGPRTESVEEKPATVAPLPVMARFLGPGRRLLSVLEAQATTELQEHDSRAANGSERSRADTCSHHQCRVRESSRCDPHVFQQ</sequence>
<evidence type="ECO:0000313" key="3">
    <source>
        <dbReference type="Proteomes" id="UP000677054"/>
    </source>
</evidence>
<feature type="region of interest" description="Disordered" evidence="1">
    <location>
        <begin position="1"/>
        <end position="41"/>
    </location>
</feature>
<name>A0A7R9AE58_9CRUS</name>
<dbReference type="EMBL" id="CAJPEV010004362">
    <property type="protein sequence ID" value="CAG0901664.1"/>
    <property type="molecule type" value="Genomic_DNA"/>
</dbReference>
<reference evidence="2" key="1">
    <citation type="submission" date="2020-11" db="EMBL/GenBank/DDBJ databases">
        <authorList>
            <person name="Tran Van P."/>
        </authorList>
    </citation>
    <scope>NUCLEOTIDE SEQUENCE</scope>
</reference>
<proteinExistence type="predicted"/>
<evidence type="ECO:0000313" key="2">
    <source>
        <dbReference type="EMBL" id="CAD7252376.1"/>
    </source>
</evidence>
<protein>
    <submittedName>
        <fullName evidence="2">Uncharacterized protein</fullName>
    </submittedName>
</protein>
<feature type="compositionally biased region" description="Basic and acidic residues" evidence="1">
    <location>
        <begin position="137"/>
        <end position="162"/>
    </location>
</feature>
<accession>A0A7R9AE58</accession>
<dbReference type="AlphaFoldDB" id="A0A7R9AE58"/>
<keyword evidence="3" id="KW-1185">Reference proteome</keyword>
<feature type="compositionally biased region" description="Basic and acidic residues" evidence="1">
    <location>
        <begin position="1"/>
        <end position="26"/>
    </location>
</feature>
<dbReference type="EMBL" id="LR903879">
    <property type="protein sequence ID" value="CAD7252376.1"/>
    <property type="molecule type" value="Genomic_DNA"/>
</dbReference>
<gene>
    <name evidence="2" type="ORF">DSTB1V02_LOCUS12134</name>
</gene>
<organism evidence="2">
    <name type="scientific">Darwinula stevensoni</name>
    <dbReference type="NCBI Taxonomy" id="69355"/>
    <lineage>
        <taxon>Eukaryota</taxon>
        <taxon>Metazoa</taxon>
        <taxon>Ecdysozoa</taxon>
        <taxon>Arthropoda</taxon>
        <taxon>Crustacea</taxon>
        <taxon>Oligostraca</taxon>
        <taxon>Ostracoda</taxon>
        <taxon>Podocopa</taxon>
        <taxon>Podocopida</taxon>
        <taxon>Darwinulocopina</taxon>
        <taxon>Darwinuloidea</taxon>
        <taxon>Darwinulidae</taxon>
        <taxon>Darwinula</taxon>
    </lineage>
</organism>
<dbReference type="Proteomes" id="UP000677054">
    <property type="component" value="Unassembled WGS sequence"/>
</dbReference>
<feature type="region of interest" description="Disordered" evidence="1">
    <location>
        <begin position="136"/>
        <end position="162"/>
    </location>
</feature>